<dbReference type="Gene3D" id="3.30.450.40">
    <property type="match status" value="1"/>
</dbReference>
<dbReference type="GO" id="GO:0016020">
    <property type="term" value="C:membrane"/>
    <property type="evidence" value="ECO:0007669"/>
    <property type="project" value="InterPro"/>
</dbReference>
<dbReference type="SUPFAM" id="SSF109604">
    <property type="entry name" value="HD-domain/PDEase-like"/>
    <property type="match status" value="1"/>
</dbReference>
<feature type="transmembrane region" description="Helical" evidence="1">
    <location>
        <begin position="12"/>
        <end position="34"/>
    </location>
</feature>
<dbReference type="Proteomes" id="UP000422108">
    <property type="component" value="Chromosome"/>
</dbReference>
<dbReference type="Gene3D" id="1.10.3210.10">
    <property type="entry name" value="Hypothetical protein af1432"/>
    <property type="match status" value="1"/>
</dbReference>
<keyword evidence="1" id="KW-1133">Transmembrane helix</keyword>
<keyword evidence="1" id="KW-0472">Membrane</keyword>
<dbReference type="PROSITE" id="PS50885">
    <property type="entry name" value="HAMP"/>
    <property type="match status" value="1"/>
</dbReference>
<keyword evidence="1" id="KW-0812">Transmembrane</keyword>
<accession>A0A5K8AE64</accession>
<evidence type="ECO:0000259" key="2">
    <source>
        <dbReference type="PROSITE" id="PS50885"/>
    </source>
</evidence>
<evidence type="ECO:0000313" key="5">
    <source>
        <dbReference type="EMBL" id="BBO90788.1"/>
    </source>
</evidence>
<dbReference type="InterPro" id="IPR029016">
    <property type="entry name" value="GAF-like_dom_sf"/>
</dbReference>
<dbReference type="CDD" id="cd06225">
    <property type="entry name" value="HAMP"/>
    <property type="match status" value="1"/>
</dbReference>
<dbReference type="Gene3D" id="6.10.340.10">
    <property type="match status" value="1"/>
</dbReference>
<dbReference type="PANTHER" id="PTHR43155:SF2">
    <property type="entry name" value="CYCLIC DI-GMP PHOSPHODIESTERASE PA4108"/>
    <property type="match status" value="1"/>
</dbReference>
<dbReference type="PROSITE" id="PS51831">
    <property type="entry name" value="HD"/>
    <property type="match status" value="1"/>
</dbReference>
<dbReference type="Pfam" id="PF13487">
    <property type="entry name" value="HD_5"/>
    <property type="match status" value="1"/>
</dbReference>
<evidence type="ECO:0000256" key="1">
    <source>
        <dbReference type="SAM" id="Phobius"/>
    </source>
</evidence>
<dbReference type="SMART" id="SM00304">
    <property type="entry name" value="HAMP"/>
    <property type="match status" value="1"/>
</dbReference>
<feature type="domain" description="HD" evidence="3">
    <location>
        <begin position="518"/>
        <end position="640"/>
    </location>
</feature>
<evidence type="ECO:0000313" key="6">
    <source>
        <dbReference type="Proteomes" id="UP000422108"/>
    </source>
</evidence>
<dbReference type="SMART" id="SM00471">
    <property type="entry name" value="HDc"/>
    <property type="match status" value="1"/>
</dbReference>
<dbReference type="InterPro" id="IPR003660">
    <property type="entry name" value="HAMP_dom"/>
</dbReference>
<dbReference type="SUPFAM" id="SSF158472">
    <property type="entry name" value="HAMP domain-like"/>
    <property type="match status" value="1"/>
</dbReference>
<gene>
    <name evidence="5" type="ORF">DSCOOX_39680</name>
</gene>
<name>A0A5K8AE64_9BACT</name>
<dbReference type="InterPro" id="IPR003607">
    <property type="entry name" value="HD/PDEase_dom"/>
</dbReference>
<reference evidence="5 6" key="1">
    <citation type="submission" date="2019-11" db="EMBL/GenBank/DDBJ databases">
        <title>Comparative genomics of hydrocarbon-degrading Desulfosarcina strains.</title>
        <authorList>
            <person name="Watanabe M."/>
            <person name="Kojima H."/>
            <person name="Fukui M."/>
        </authorList>
    </citation>
    <scope>NUCLEOTIDE SEQUENCE [LARGE SCALE GENOMIC DNA]</scope>
    <source>
        <strain evidence="6">oXyS1</strain>
    </source>
</reference>
<dbReference type="AlphaFoldDB" id="A0A5K8AE64"/>
<feature type="domain" description="HD-GYP" evidence="4">
    <location>
        <begin position="496"/>
        <end position="687"/>
    </location>
</feature>
<dbReference type="GO" id="GO:0007165">
    <property type="term" value="P:signal transduction"/>
    <property type="evidence" value="ECO:0007669"/>
    <property type="project" value="InterPro"/>
</dbReference>
<dbReference type="PANTHER" id="PTHR43155">
    <property type="entry name" value="CYCLIC DI-GMP PHOSPHODIESTERASE PA4108-RELATED"/>
    <property type="match status" value="1"/>
</dbReference>
<organism evidence="5 6">
    <name type="scientific">Desulfosarcina ovata subsp. ovata</name>
    <dbReference type="NCBI Taxonomy" id="2752305"/>
    <lineage>
        <taxon>Bacteria</taxon>
        <taxon>Pseudomonadati</taxon>
        <taxon>Thermodesulfobacteriota</taxon>
        <taxon>Desulfobacteria</taxon>
        <taxon>Desulfobacterales</taxon>
        <taxon>Desulfosarcinaceae</taxon>
        <taxon>Desulfosarcina</taxon>
    </lineage>
</organism>
<feature type="transmembrane region" description="Helical" evidence="1">
    <location>
        <begin position="260"/>
        <end position="279"/>
    </location>
</feature>
<dbReference type="Pfam" id="PF00672">
    <property type="entry name" value="HAMP"/>
    <property type="match status" value="1"/>
</dbReference>
<dbReference type="EMBL" id="AP021879">
    <property type="protein sequence ID" value="BBO90788.1"/>
    <property type="molecule type" value="Genomic_DNA"/>
</dbReference>
<dbReference type="InterPro" id="IPR037522">
    <property type="entry name" value="HD_GYP_dom"/>
</dbReference>
<dbReference type="InterPro" id="IPR006675">
    <property type="entry name" value="HDIG_dom"/>
</dbReference>
<dbReference type="SUPFAM" id="SSF55781">
    <property type="entry name" value="GAF domain-like"/>
    <property type="match status" value="1"/>
</dbReference>
<dbReference type="CDD" id="cd00077">
    <property type="entry name" value="HDc"/>
    <property type="match status" value="1"/>
</dbReference>
<dbReference type="NCBIfam" id="TIGR00277">
    <property type="entry name" value="HDIG"/>
    <property type="match status" value="1"/>
</dbReference>
<evidence type="ECO:0000259" key="4">
    <source>
        <dbReference type="PROSITE" id="PS51832"/>
    </source>
</evidence>
<keyword evidence="6" id="KW-1185">Reference proteome</keyword>
<dbReference type="InterPro" id="IPR006674">
    <property type="entry name" value="HD_domain"/>
</dbReference>
<proteinExistence type="predicted"/>
<feature type="domain" description="HAMP" evidence="2">
    <location>
        <begin position="282"/>
        <end position="334"/>
    </location>
</feature>
<evidence type="ECO:0000259" key="3">
    <source>
        <dbReference type="PROSITE" id="PS51831"/>
    </source>
</evidence>
<sequence>MHVGTNLFRSRIARRIFTTFIVSALVPVVVLAALSMFQVIRQLEQSGHEALYRATRNHVHAIFEHLVLCEDELKLVDHRSLQERVRQAEKFSAIGRRYHDGRYEAILGDPISDIDLNDQAIIYLQSGKSLLVIAENDPTKITLVRYADSASMRKGLLLGTMRGDYLWGLVKGNTLPAVSAFAVVTRSKLPLYSGIDASGWAAACLPHMDEKHARVTLDGKEWWLAGSLIFLQAQFGMDDWYLMVLQPADYAMAPVARFKLIFLLVVALALLLVVGMSLFNLRRSLVPIDALKAGARHIAHRNFDYRVEIDSNDEFEELAHGFNNMSSQLGQQFRFLSIQEKIDQATLMARDFGEIAGMAITRMLKEFNFSMLAICRVNVDDSEDALIYVGNSSTLGTINTYPFTIDAGRLDNFYRDLPWLTFTDPMVLRRYLPTERFGEKVPMSLFPIFIKDRLYALLYVVEKSGDTESESALPLMRQMADHLAVAWSNINMIKDLRRLTLGSMQALARAVDAKSSWTAGHSARVMRIALSIARQMGLDAERIDCIQQAALLHDIGKIGVSSAILDKPGRLTDAEFTTIRSHPVTGEKILAPIAAFKKILPMVRQHHERWDGKGYPDGLAGTAVTLEARILAVADVYDAIASDRPYRKGMPISKVMEIVVSESGSQFDPDVVDAFMVLMSQKSGLAA</sequence>
<dbReference type="RefSeq" id="WP_162459031.1">
    <property type="nucleotide sequence ID" value="NZ_AP021879.1"/>
</dbReference>
<protein>
    <submittedName>
        <fullName evidence="5">Uncharacterized protein</fullName>
    </submittedName>
</protein>
<dbReference type="PROSITE" id="PS51832">
    <property type="entry name" value="HD_GYP"/>
    <property type="match status" value="1"/>
</dbReference>